<feature type="transmembrane region" description="Helical" evidence="1">
    <location>
        <begin position="221"/>
        <end position="246"/>
    </location>
</feature>
<organism evidence="2 3">
    <name type="scientific">Vibrio tasmaniensis 1F-267</name>
    <dbReference type="NCBI Taxonomy" id="1191324"/>
    <lineage>
        <taxon>Bacteria</taxon>
        <taxon>Pseudomonadati</taxon>
        <taxon>Pseudomonadota</taxon>
        <taxon>Gammaproteobacteria</taxon>
        <taxon>Vibrionales</taxon>
        <taxon>Vibrionaceae</taxon>
        <taxon>Vibrio</taxon>
    </lineage>
</organism>
<keyword evidence="3" id="KW-1185">Reference proteome</keyword>
<name>A0ABX3B1E9_9VIBR</name>
<sequence length="403" mass="46330">MNKYKYEAFIITLMLLLSSKFMVYSLDGNGLIANLFLFLLGSYFVIYKILFCNIEKPKLSRILAVICFTISFFLFNITRFTTIDSFSQALFPIGTIMLMFYILALLIESKTIYLTLRYYNAILAVVILLGIVLYALSIIGLVSSSSIVHASDHANLMGYNSIYGLSYTPAWINITINGMVFSRFSSVFWEPGTLGLYVIFLISIELLLFKKTKYHAARIMIYVFAGLLSLSALFIVLLFLASVIWFINCKNLTFRLILFRLIVAVLVISILLINYNLFYDLFLYRLDYDPSRGFVGNTRSGTWSNFSEQFFNGGFLKLLFGFGADAIFEGDSTSFLIKVFQRGIVGFCFLFLSILFWVRDFKKYRYLLIWSMALAILCQIEGAIFPIVLYMVKYYVDNKEKLT</sequence>
<feature type="transmembrane region" description="Helical" evidence="1">
    <location>
        <begin position="62"/>
        <end position="83"/>
    </location>
</feature>
<dbReference type="Proteomes" id="UP000094638">
    <property type="component" value="Unassembled WGS sequence"/>
</dbReference>
<feature type="transmembrane region" description="Helical" evidence="1">
    <location>
        <begin position="89"/>
        <end position="107"/>
    </location>
</feature>
<feature type="transmembrane region" description="Helical" evidence="1">
    <location>
        <begin position="31"/>
        <end position="50"/>
    </location>
</feature>
<reference evidence="2 3" key="1">
    <citation type="journal article" date="2012" name="Science">
        <title>Ecological populations of bacteria act as socially cohesive units of antibiotic production and resistance.</title>
        <authorList>
            <person name="Cordero O.X."/>
            <person name="Wildschutte H."/>
            <person name="Kirkup B."/>
            <person name="Proehl S."/>
            <person name="Ngo L."/>
            <person name="Hussain F."/>
            <person name="Le Roux F."/>
            <person name="Mincer T."/>
            <person name="Polz M.F."/>
        </authorList>
    </citation>
    <scope>NUCLEOTIDE SEQUENCE [LARGE SCALE GENOMIC DNA]</scope>
    <source>
        <strain evidence="2 3">1F-267</strain>
    </source>
</reference>
<gene>
    <name evidence="2" type="ORF">A163_01335</name>
</gene>
<feature type="transmembrane region" description="Helical" evidence="1">
    <location>
        <begin position="258"/>
        <end position="278"/>
    </location>
</feature>
<accession>A0ABX3B1E9</accession>
<feature type="transmembrane region" description="Helical" evidence="1">
    <location>
        <begin position="7"/>
        <end position="25"/>
    </location>
</feature>
<evidence type="ECO:0000313" key="2">
    <source>
        <dbReference type="EMBL" id="OEF43733.1"/>
    </source>
</evidence>
<proteinExistence type="predicted"/>
<keyword evidence="1" id="KW-0472">Membrane</keyword>
<comment type="caution">
    <text evidence="2">The sequence shown here is derived from an EMBL/GenBank/DDBJ whole genome shotgun (WGS) entry which is preliminary data.</text>
</comment>
<keyword evidence="1" id="KW-0812">Transmembrane</keyword>
<keyword evidence="1" id="KW-1133">Transmembrane helix</keyword>
<feature type="transmembrane region" description="Helical" evidence="1">
    <location>
        <begin position="188"/>
        <end position="209"/>
    </location>
</feature>
<evidence type="ECO:0000256" key="1">
    <source>
        <dbReference type="SAM" id="Phobius"/>
    </source>
</evidence>
<feature type="transmembrane region" description="Helical" evidence="1">
    <location>
        <begin position="119"/>
        <end position="142"/>
    </location>
</feature>
<feature type="transmembrane region" description="Helical" evidence="1">
    <location>
        <begin position="340"/>
        <end position="358"/>
    </location>
</feature>
<feature type="transmembrane region" description="Helical" evidence="1">
    <location>
        <begin position="364"/>
        <end position="392"/>
    </location>
</feature>
<dbReference type="EMBL" id="AJZO02000265">
    <property type="protein sequence ID" value="OEF43733.1"/>
    <property type="molecule type" value="Genomic_DNA"/>
</dbReference>
<feature type="transmembrane region" description="Helical" evidence="1">
    <location>
        <begin position="162"/>
        <end position="181"/>
    </location>
</feature>
<protein>
    <submittedName>
        <fullName evidence="2">Uncharacterized protein</fullName>
    </submittedName>
</protein>
<evidence type="ECO:0000313" key="3">
    <source>
        <dbReference type="Proteomes" id="UP000094638"/>
    </source>
</evidence>